<evidence type="ECO:0000256" key="1">
    <source>
        <dbReference type="SAM" id="MobiDB-lite"/>
    </source>
</evidence>
<protein>
    <submittedName>
        <fullName evidence="2">Uncharacterized protein</fullName>
    </submittedName>
</protein>
<keyword evidence="3" id="KW-1185">Reference proteome</keyword>
<proteinExistence type="predicted"/>
<name>A0A9Q8SP64_9PEZI</name>
<dbReference type="AlphaFoldDB" id="A0A9Q8SP64"/>
<feature type="region of interest" description="Disordered" evidence="1">
    <location>
        <begin position="108"/>
        <end position="133"/>
    </location>
</feature>
<organism evidence="2 3">
    <name type="scientific">Colletotrichum lupini</name>
    <dbReference type="NCBI Taxonomy" id="145971"/>
    <lineage>
        <taxon>Eukaryota</taxon>
        <taxon>Fungi</taxon>
        <taxon>Dikarya</taxon>
        <taxon>Ascomycota</taxon>
        <taxon>Pezizomycotina</taxon>
        <taxon>Sordariomycetes</taxon>
        <taxon>Hypocreomycetidae</taxon>
        <taxon>Glomerellales</taxon>
        <taxon>Glomerellaceae</taxon>
        <taxon>Colletotrichum</taxon>
        <taxon>Colletotrichum acutatum species complex</taxon>
    </lineage>
</organism>
<gene>
    <name evidence="2" type="ORF">CLUP02_05998</name>
</gene>
<dbReference type="EMBL" id="CP019475">
    <property type="protein sequence ID" value="UQC80515.1"/>
    <property type="molecule type" value="Genomic_DNA"/>
</dbReference>
<sequence>MTVRRMERDLNLNRPSDDNGTIHVVIADGDTLDGVPVASRFPIGQRITNGVGAMAGAQSNGLIPEGGGGTQAVVYGGVGEWKRRDDDENPWSRWAMIGKRISHVAHVPTERDPTPGRLVQQASERKRNMATKQRSIDQVLASMMTWRFCGGSDWS</sequence>
<evidence type="ECO:0000313" key="3">
    <source>
        <dbReference type="Proteomes" id="UP000830671"/>
    </source>
</evidence>
<reference evidence="2" key="1">
    <citation type="journal article" date="2021" name="Mol. Plant Microbe Interact.">
        <title>Complete Genome Sequence of the Plant-Pathogenic Fungus Colletotrichum lupini.</title>
        <authorList>
            <person name="Baroncelli R."/>
            <person name="Pensec F."/>
            <person name="Da Lio D."/>
            <person name="Boufleur T."/>
            <person name="Vicente I."/>
            <person name="Sarrocco S."/>
            <person name="Picot A."/>
            <person name="Baraldi E."/>
            <person name="Sukno S."/>
            <person name="Thon M."/>
            <person name="Le Floch G."/>
        </authorList>
    </citation>
    <scope>NUCLEOTIDE SEQUENCE</scope>
    <source>
        <strain evidence="2">IMI 504893</strain>
    </source>
</reference>
<evidence type="ECO:0000313" key="2">
    <source>
        <dbReference type="EMBL" id="UQC80515.1"/>
    </source>
</evidence>
<accession>A0A9Q8SP64</accession>
<dbReference type="Proteomes" id="UP000830671">
    <property type="component" value="Chromosome 3"/>
</dbReference>
<dbReference type="KEGG" id="clup:CLUP02_05998"/>
<dbReference type="RefSeq" id="XP_049142145.1">
    <property type="nucleotide sequence ID" value="XM_049285002.1"/>
</dbReference>
<dbReference type="GeneID" id="73340012"/>